<proteinExistence type="predicted"/>
<dbReference type="EMBL" id="AFAY01000003">
    <property type="protein sequence ID" value="EGF12154.1"/>
    <property type="molecule type" value="Genomic_DNA"/>
</dbReference>
<comment type="caution">
    <text evidence="1">The sequence shown here is derived from an EMBL/GenBank/DDBJ whole genome shotgun (WGS) entry which is preliminary data.</text>
</comment>
<dbReference type="AlphaFoldDB" id="F2B8Q9"/>
<accession>F2B8Q9</accession>
<keyword evidence="2" id="KW-1185">Reference proteome</keyword>
<name>F2B8Q9_9NEIS</name>
<reference evidence="1 2" key="1">
    <citation type="submission" date="2011-02" db="EMBL/GenBank/DDBJ databases">
        <authorList>
            <person name="Muzny D."/>
            <person name="Qin X."/>
            <person name="Deng J."/>
            <person name="Jiang H."/>
            <person name="Liu Y."/>
            <person name="Qu J."/>
            <person name="Song X.-Z."/>
            <person name="Zhang L."/>
            <person name="Thornton R."/>
            <person name="Coyle M."/>
            <person name="Francisco L."/>
            <person name="Jackson L."/>
            <person name="Javaid M."/>
            <person name="Korchina V."/>
            <person name="Kovar C."/>
            <person name="Mata R."/>
            <person name="Mathew T."/>
            <person name="Ngo R."/>
            <person name="Nguyen L."/>
            <person name="Nguyen N."/>
            <person name="Okwuonu G."/>
            <person name="Ongeri F."/>
            <person name="Pham C."/>
            <person name="Simmons D."/>
            <person name="Wilczek-Boney K."/>
            <person name="Hale W."/>
            <person name="Jakkamsetti A."/>
            <person name="Pham P."/>
            <person name="Ruth R."/>
            <person name="San Lucas F."/>
            <person name="Warren J."/>
            <person name="Zhang J."/>
            <person name="Zhao Z."/>
            <person name="Zhou C."/>
            <person name="Zhu D."/>
            <person name="Lee S."/>
            <person name="Bess C."/>
            <person name="Blankenburg K."/>
            <person name="Forbes L."/>
            <person name="Fu Q."/>
            <person name="Gubbala S."/>
            <person name="Hirani K."/>
            <person name="Jayaseelan J.C."/>
            <person name="Lara F."/>
            <person name="Munidasa M."/>
            <person name="Palculict T."/>
            <person name="Patil S."/>
            <person name="Pu L.-L."/>
            <person name="Saada N."/>
            <person name="Tang L."/>
            <person name="Weissenberger G."/>
            <person name="Zhu Y."/>
            <person name="Hemphill L."/>
            <person name="Shang Y."/>
            <person name="Youmans B."/>
            <person name="Ayvaz T."/>
            <person name="Ross M."/>
            <person name="Santibanez J."/>
            <person name="Aqrawi P."/>
            <person name="Gross S."/>
            <person name="Joshi V."/>
            <person name="Fowler G."/>
            <person name="Nazareth L."/>
            <person name="Reid J."/>
            <person name="Worley K."/>
            <person name="Petrosino J."/>
            <person name="Highlander S."/>
            <person name="Gibbs R."/>
        </authorList>
    </citation>
    <scope>NUCLEOTIDE SEQUENCE [LARGE SCALE GENOMIC DNA]</scope>
    <source>
        <strain evidence="1 2">ATCC BAA-1200</strain>
    </source>
</reference>
<gene>
    <name evidence="1" type="ORF">HMPREF9123_0134</name>
</gene>
<evidence type="ECO:0000313" key="2">
    <source>
        <dbReference type="Proteomes" id="UP000004105"/>
    </source>
</evidence>
<dbReference type="HOGENOM" id="CLU_2917817_0_0_4"/>
<sequence>MRRPPYLGGRGRLKTAKRVFNQGGLGRDPTIAHPAPLMLGLQPKLPAAVPKRRGFYHTKAV</sequence>
<evidence type="ECO:0000313" key="1">
    <source>
        <dbReference type="EMBL" id="EGF12154.1"/>
    </source>
</evidence>
<protein>
    <submittedName>
        <fullName evidence="1">Polysaccharide export protein</fullName>
    </submittedName>
</protein>
<dbReference type="Proteomes" id="UP000004105">
    <property type="component" value="Unassembled WGS sequence"/>
</dbReference>
<organism evidence="1 2">
    <name type="scientific">Neisseria bacilliformis ATCC BAA-1200</name>
    <dbReference type="NCBI Taxonomy" id="888742"/>
    <lineage>
        <taxon>Bacteria</taxon>
        <taxon>Pseudomonadati</taxon>
        <taxon>Pseudomonadota</taxon>
        <taxon>Betaproteobacteria</taxon>
        <taxon>Neisseriales</taxon>
        <taxon>Neisseriaceae</taxon>
        <taxon>Neisseria</taxon>
    </lineage>
</organism>